<evidence type="ECO:0000313" key="2">
    <source>
        <dbReference type="Proteomes" id="UP000193309"/>
    </source>
</evidence>
<reference evidence="2" key="1">
    <citation type="submission" date="2017-04" db="EMBL/GenBank/DDBJ databases">
        <authorList>
            <person name="Varghese N."/>
            <person name="Submissions S."/>
        </authorList>
    </citation>
    <scope>NUCLEOTIDE SEQUENCE [LARGE SCALE GENOMIC DNA]</scope>
    <source>
        <strain evidence="2">VDS</strain>
    </source>
</reference>
<dbReference type="Proteomes" id="UP000193309">
    <property type="component" value="Unassembled WGS sequence"/>
</dbReference>
<proteinExistence type="predicted"/>
<evidence type="ECO:0000313" key="1">
    <source>
        <dbReference type="EMBL" id="SMG34000.1"/>
    </source>
</evidence>
<dbReference type="PROSITE" id="PS51257">
    <property type="entry name" value="PROKAR_LIPOPROTEIN"/>
    <property type="match status" value="1"/>
</dbReference>
<sequence length="191" mass="20544">MVPLRQPALRTVGALTVVSALTVLTACGNLVDMTDYDFRGGLALGMNEAGDVIAHIEACQFRVHAMEVIQGRELLGGEPNPVLGRIVTDQPQTGRFEVNLSNPQAPRWAEQPVTEPPNPDHIMIVSPETDGTTSRKIEVISNGSASRTALEALSPGQAIIDVWNEDAGPADPPLVDQVVRLEEFHPECPPQ</sequence>
<dbReference type="EMBL" id="FXAR01000008">
    <property type="protein sequence ID" value="SMG34000.1"/>
    <property type="molecule type" value="Genomic_DNA"/>
</dbReference>
<keyword evidence="2" id="KW-1185">Reference proteome</keyword>
<dbReference type="STRING" id="1610489.SAMN06295981_2094"/>
<gene>
    <name evidence="1" type="ORF">SAMN06295981_2094</name>
</gene>
<dbReference type="OrthoDB" id="4404289at2"/>
<dbReference type="RefSeq" id="WP_085550191.1">
    <property type="nucleotide sequence ID" value="NZ_FXAR01000008.1"/>
</dbReference>
<protein>
    <submittedName>
        <fullName evidence="1">Uncharacterized protein</fullName>
    </submittedName>
</protein>
<dbReference type="AlphaFoldDB" id="A0A1X7JZJ8"/>
<name>A0A1X7JZJ8_9CORY</name>
<accession>A0A1X7JZJ8</accession>
<organism evidence="1 2">
    <name type="scientific">Corynebacterium pollutisoli</name>
    <dbReference type="NCBI Taxonomy" id="1610489"/>
    <lineage>
        <taxon>Bacteria</taxon>
        <taxon>Bacillati</taxon>
        <taxon>Actinomycetota</taxon>
        <taxon>Actinomycetes</taxon>
        <taxon>Mycobacteriales</taxon>
        <taxon>Corynebacteriaceae</taxon>
        <taxon>Corynebacterium</taxon>
    </lineage>
</organism>